<dbReference type="RefSeq" id="WP_015179864.1">
    <property type="nucleotide sequence ID" value="NC_019731.1"/>
</dbReference>
<dbReference type="Proteomes" id="UP000010478">
    <property type="component" value="Plasmid pOSC7112.03"/>
</dbReference>
<protein>
    <submittedName>
        <fullName evidence="1">Uncharacterized protein</fullName>
    </submittedName>
</protein>
<accession>K9VUM7</accession>
<dbReference type="KEGG" id="oni:Osc7112_6814"/>
<geneLocation type="plasmid" evidence="1 2">
    <name>pOSC7112.03</name>
</geneLocation>
<name>K9VUM7_9CYAN</name>
<keyword evidence="2" id="KW-1185">Reference proteome</keyword>
<evidence type="ECO:0000313" key="1">
    <source>
        <dbReference type="EMBL" id="AFZ10900.1"/>
    </source>
</evidence>
<proteinExistence type="predicted"/>
<sequence length="76" mass="8514">MLYSENKVQVAVWLQPEVVANCDTYAEYFSLSCSGFINEALKLYIRHAAEKHCQLLAENGENGTNSHEHNEEALAA</sequence>
<reference evidence="1 2" key="1">
    <citation type="submission" date="2012-05" db="EMBL/GenBank/DDBJ databases">
        <title>Finished plasmid 3 of genome of Oscillatoria sp. PCC 7112.</title>
        <authorList>
            <consortium name="US DOE Joint Genome Institute"/>
            <person name="Gugger M."/>
            <person name="Coursin T."/>
            <person name="Rippka R."/>
            <person name="Tandeau De Marsac N."/>
            <person name="Huntemann M."/>
            <person name="Wei C.-L."/>
            <person name="Han J."/>
            <person name="Detter J.C."/>
            <person name="Han C."/>
            <person name="Tapia R."/>
            <person name="Davenport K."/>
            <person name="Daligault H."/>
            <person name="Erkkila T."/>
            <person name="Gu W."/>
            <person name="Munk A.C.C."/>
            <person name="Teshima H."/>
            <person name="Xu Y."/>
            <person name="Chain P."/>
            <person name="Chen A."/>
            <person name="Krypides N."/>
            <person name="Mavromatis K."/>
            <person name="Markowitz V."/>
            <person name="Szeto E."/>
            <person name="Ivanova N."/>
            <person name="Mikhailova N."/>
            <person name="Ovchinnikova G."/>
            <person name="Pagani I."/>
            <person name="Pati A."/>
            <person name="Goodwin L."/>
            <person name="Peters L."/>
            <person name="Pitluck S."/>
            <person name="Woyke T."/>
            <person name="Kerfeld C."/>
        </authorList>
    </citation>
    <scope>NUCLEOTIDE SEQUENCE [LARGE SCALE GENOMIC DNA]</scope>
    <source>
        <strain evidence="1 2">PCC 7112</strain>
        <plasmid evidence="1 2">pOSC7112.03</plasmid>
    </source>
</reference>
<dbReference type="AlphaFoldDB" id="K9VUM7"/>
<gene>
    <name evidence="1" type="ORF">Osc7112_6814</name>
</gene>
<dbReference type="EMBL" id="CP003617">
    <property type="protein sequence ID" value="AFZ10900.1"/>
    <property type="molecule type" value="Genomic_DNA"/>
</dbReference>
<dbReference type="HOGENOM" id="CLU_2650991_0_0_3"/>
<keyword evidence="1" id="KW-0614">Plasmid</keyword>
<organism evidence="1 2">
    <name type="scientific">Phormidium nigroviride PCC 7112</name>
    <dbReference type="NCBI Taxonomy" id="179408"/>
    <lineage>
        <taxon>Bacteria</taxon>
        <taxon>Bacillati</taxon>
        <taxon>Cyanobacteriota</taxon>
        <taxon>Cyanophyceae</taxon>
        <taxon>Oscillatoriophycideae</taxon>
        <taxon>Oscillatoriales</taxon>
        <taxon>Oscillatoriaceae</taxon>
        <taxon>Phormidium</taxon>
    </lineage>
</organism>
<evidence type="ECO:0000313" key="2">
    <source>
        <dbReference type="Proteomes" id="UP000010478"/>
    </source>
</evidence>